<evidence type="ECO:0000313" key="1">
    <source>
        <dbReference type="EMBL" id="EMT71492.1"/>
    </source>
</evidence>
<name>N1S4N8_FUSC4</name>
<reference evidence="2" key="1">
    <citation type="submission" date="2012-09" db="EMBL/GenBank/DDBJ databases">
        <title>Genome sequencing and comparative transcriptomics of race 1 and race 4 of banana pathogen: Fusarium oxysporum f. sp. cubense.</title>
        <authorList>
            <person name="Fang X."/>
            <person name="Huang J."/>
        </authorList>
    </citation>
    <scope>NUCLEOTIDE SEQUENCE [LARGE SCALE GENOMIC DNA]</scope>
    <source>
        <strain evidence="2">race 4</strain>
    </source>
</reference>
<keyword evidence="2" id="KW-1185">Reference proteome</keyword>
<protein>
    <submittedName>
        <fullName evidence="1">Uncharacterized protein</fullName>
    </submittedName>
</protein>
<dbReference type="AlphaFoldDB" id="N1S4N8"/>
<sequence>MLKILNDIYADPEKIGAKSLVGWFMTNGGKEPRRRTSNGIVSTSNGDRKPLTSHGMYIRLVEKVDLSASQIEHQW</sequence>
<dbReference type="EMBL" id="KB726307">
    <property type="protein sequence ID" value="EMT71492.1"/>
    <property type="molecule type" value="Genomic_DNA"/>
</dbReference>
<dbReference type="Proteomes" id="UP000016929">
    <property type="component" value="Unassembled WGS sequence"/>
</dbReference>
<proteinExistence type="predicted"/>
<reference evidence="2" key="2">
    <citation type="journal article" date="2014" name="PLoS ONE">
        <title>Genome and Transcriptome Analysis of the Fungal Pathogen Fusarium oxysporum f. sp. cubense Causing Banana Vascular Wilt Disease.</title>
        <authorList>
            <person name="Guo L."/>
            <person name="Han L."/>
            <person name="Yang L."/>
            <person name="Zeng H."/>
            <person name="Fan D."/>
            <person name="Zhu Y."/>
            <person name="Feng Y."/>
            <person name="Wang G."/>
            <person name="Peng C."/>
            <person name="Jiang X."/>
            <person name="Zhou D."/>
            <person name="Ni P."/>
            <person name="Liang C."/>
            <person name="Liu L."/>
            <person name="Wang J."/>
            <person name="Mao C."/>
            <person name="Fang X."/>
            <person name="Peng M."/>
            <person name="Huang J."/>
        </authorList>
    </citation>
    <scope>NUCLEOTIDE SEQUENCE [LARGE SCALE GENOMIC DNA]</scope>
    <source>
        <strain evidence="2">race 4</strain>
    </source>
</reference>
<organism evidence="1 2">
    <name type="scientific">Fusarium oxysporum f. sp. cubense (strain race 4)</name>
    <name type="common">Panama disease fungus</name>
    <dbReference type="NCBI Taxonomy" id="2502994"/>
    <lineage>
        <taxon>Eukaryota</taxon>
        <taxon>Fungi</taxon>
        <taxon>Dikarya</taxon>
        <taxon>Ascomycota</taxon>
        <taxon>Pezizomycotina</taxon>
        <taxon>Sordariomycetes</taxon>
        <taxon>Hypocreomycetidae</taxon>
        <taxon>Hypocreales</taxon>
        <taxon>Nectriaceae</taxon>
        <taxon>Fusarium</taxon>
        <taxon>Fusarium oxysporum species complex</taxon>
    </lineage>
</organism>
<gene>
    <name evidence="1" type="ORF">FOC4_g10009995</name>
</gene>
<accession>N1S4N8</accession>
<dbReference type="HOGENOM" id="CLU_2671097_0_0_1"/>
<evidence type="ECO:0000313" key="2">
    <source>
        <dbReference type="Proteomes" id="UP000016929"/>
    </source>
</evidence>